<keyword evidence="4" id="KW-0862">Zinc</keyword>
<evidence type="ECO:0000256" key="2">
    <source>
        <dbReference type="ARBA" id="ARBA00022723"/>
    </source>
</evidence>
<dbReference type="SMART" id="SM00154">
    <property type="entry name" value="ZnF_AN1"/>
    <property type="match status" value="1"/>
</dbReference>
<dbReference type="PROSITE" id="PS51036">
    <property type="entry name" value="ZF_A20"/>
    <property type="match status" value="1"/>
</dbReference>
<proteinExistence type="predicted"/>
<evidence type="ECO:0000313" key="8">
    <source>
        <dbReference type="EMBL" id="KAK7316253.1"/>
    </source>
</evidence>
<dbReference type="EMBL" id="JAYMYQ010000008">
    <property type="protein sequence ID" value="KAK7316253.1"/>
    <property type="molecule type" value="Genomic_DNA"/>
</dbReference>
<evidence type="ECO:0000313" key="9">
    <source>
        <dbReference type="Proteomes" id="UP001367508"/>
    </source>
</evidence>
<feature type="domain" description="A20-type" evidence="6">
    <location>
        <begin position="1"/>
        <end position="34"/>
    </location>
</feature>
<feature type="domain" description="AN1-type" evidence="7">
    <location>
        <begin position="59"/>
        <end position="105"/>
    </location>
</feature>
<dbReference type="Gene3D" id="1.20.5.4770">
    <property type="match status" value="1"/>
</dbReference>
<keyword evidence="2" id="KW-0479">Metal-binding</keyword>
<evidence type="ECO:0000256" key="4">
    <source>
        <dbReference type="ARBA" id="ARBA00022833"/>
    </source>
</evidence>
<dbReference type="InterPro" id="IPR050652">
    <property type="entry name" value="AN1_A20_ZnFinger"/>
</dbReference>
<sequence>MDPPHCANGCGRYGSAEYKNLCSNCHNDNLKKQVTSKSAVTDIYGATTGLDLSGSSSMKNEKMRCKICNKKIVLLGFECRCGHVFCGKHRHPEDHKCKVDLKEIGRQVLATQNPKCIPDKLERRI</sequence>
<comment type="function">
    <text evidence="1">May be involved in environmental stress response.</text>
</comment>
<dbReference type="SUPFAM" id="SSF57716">
    <property type="entry name" value="Glucocorticoid receptor-like (DNA-binding domain)"/>
    <property type="match status" value="1"/>
</dbReference>
<protein>
    <submittedName>
        <fullName evidence="8">Uncharacterized protein</fullName>
    </submittedName>
</protein>
<dbReference type="PANTHER" id="PTHR10634">
    <property type="entry name" value="AN1-TYPE ZINC FINGER PROTEIN"/>
    <property type="match status" value="1"/>
</dbReference>
<keyword evidence="9" id="KW-1185">Reference proteome</keyword>
<keyword evidence="3 5" id="KW-0863">Zinc-finger</keyword>
<accession>A0AAN9KH72</accession>
<dbReference type="InterPro" id="IPR000058">
    <property type="entry name" value="Znf_AN1"/>
</dbReference>
<dbReference type="GO" id="GO:0008270">
    <property type="term" value="F:zinc ion binding"/>
    <property type="evidence" value="ECO:0007669"/>
    <property type="project" value="UniProtKB-KW"/>
</dbReference>
<dbReference type="AlphaFoldDB" id="A0AAN9KH72"/>
<name>A0AAN9KH72_CANGL</name>
<dbReference type="Proteomes" id="UP001367508">
    <property type="component" value="Unassembled WGS sequence"/>
</dbReference>
<dbReference type="SUPFAM" id="SSF118310">
    <property type="entry name" value="AN1-like Zinc finger"/>
    <property type="match status" value="1"/>
</dbReference>
<evidence type="ECO:0000256" key="1">
    <source>
        <dbReference type="ARBA" id="ARBA00003732"/>
    </source>
</evidence>
<dbReference type="GO" id="GO:0003677">
    <property type="term" value="F:DNA binding"/>
    <property type="evidence" value="ECO:0007669"/>
    <property type="project" value="InterPro"/>
</dbReference>
<dbReference type="InterPro" id="IPR035896">
    <property type="entry name" value="AN1-like_Znf"/>
</dbReference>
<organism evidence="8 9">
    <name type="scientific">Canavalia gladiata</name>
    <name type="common">Sword bean</name>
    <name type="synonym">Dolichos gladiatus</name>
    <dbReference type="NCBI Taxonomy" id="3824"/>
    <lineage>
        <taxon>Eukaryota</taxon>
        <taxon>Viridiplantae</taxon>
        <taxon>Streptophyta</taxon>
        <taxon>Embryophyta</taxon>
        <taxon>Tracheophyta</taxon>
        <taxon>Spermatophyta</taxon>
        <taxon>Magnoliopsida</taxon>
        <taxon>eudicotyledons</taxon>
        <taxon>Gunneridae</taxon>
        <taxon>Pentapetalae</taxon>
        <taxon>rosids</taxon>
        <taxon>fabids</taxon>
        <taxon>Fabales</taxon>
        <taxon>Fabaceae</taxon>
        <taxon>Papilionoideae</taxon>
        <taxon>50 kb inversion clade</taxon>
        <taxon>NPAAA clade</taxon>
        <taxon>indigoferoid/millettioid clade</taxon>
        <taxon>Phaseoleae</taxon>
        <taxon>Canavalia</taxon>
    </lineage>
</organism>
<dbReference type="SMART" id="SM00259">
    <property type="entry name" value="ZnF_A20"/>
    <property type="match status" value="1"/>
</dbReference>
<evidence type="ECO:0000259" key="7">
    <source>
        <dbReference type="PROSITE" id="PS51039"/>
    </source>
</evidence>
<evidence type="ECO:0000256" key="5">
    <source>
        <dbReference type="PROSITE-ProRule" id="PRU00449"/>
    </source>
</evidence>
<dbReference type="PANTHER" id="PTHR10634:SF124">
    <property type="entry name" value="ZINC FINGER A20 AND AN1 DOMAIN-CONTAINING STRESS-ASSOCIATED PROTEIN 8-RELATED"/>
    <property type="match status" value="1"/>
</dbReference>
<dbReference type="Pfam" id="PF01754">
    <property type="entry name" value="zf-A20"/>
    <property type="match status" value="1"/>
</dbReference>
<dbReference type="InterPro" id="IPR002653">
    <property type="entry name" value="Znf_A20"/>
</dbReference>
<reference evidence="8 9" key="1">
    <citation type="submission" date="2024-01" db="EMBL/GenBank/DDBJ databases">
        <title>The genomes of 5 underutilized Papilionoideae crops provide insights into root nodulation and disease resistanc.</title>
        <authorList>
            <person name="Jiang F."/>
        </authorList>
    </citation>
    <scope>NUCLEOTIDE SEQUENCE [LARGE SCALE GENOMIC DNA]</scope>
    <source>
        <strain evidence="8">LVBAO_FW01</strain>
        <tissue evidence="8">Leaves</tissue>
    </source>
</reference>
<evidence type="ECO:0000256" key="3">
    <source>
        <dbReference type="ARBA" id="ARBA00022771"/>
    </source>
</evidence>
<comment type="caution">
    <text evidence="8">The sequence shown here is derived from an EMBL/GenBank/DDBJ whole genome shotgun (WGS) entry which is preliminary data.</text>
</comment>
<evidence type="ECO:0000259" key="6">
    <source>
        <dbReference type="PROSITE" id="PS51036"/>
    </source>
</evidence>
<dbReference type="PROSITE" id="PS51039">
    <property type="entry name" value="ZF_AN1"/>
    <property type="match status" value="1"/>
</dbReference>
<dbReference type="Pfam" id="PF01428">
    <property type="entry name" value="zf-AN1"/>
    <property type="match status" value="1"/>
</dbReference>
<dbReference type="Gene3D" id="4.10.1110.10">
    <property type="entry name" value="AN1-like Zinc finger"/>
    <property type="match status" value="1"/>
</dbReference>
<gene>
    <name evidence="8" type="ORF">VNO77_35141</name>
</gene>